<accession>A0A0V8GCA3</accession>
<evidence type="ECO:0000256" key="1">
    <source>
        <dbReference type="SAM" id="Phobius"/>
    </source>
</evidence>
<sequence>MKTLRTRLLLLIPLVCLLLLTVQQFVPSLYTSLLGRIDPATNTYCVDRCGPKESIFDTIEEGTSYGESTVTMSAVDPPAPWFRTGFDSSVTTPPYLLILCLILLFCSWFFWHYLQWLRRPRIDPSGYVLPPRFPIFIYETKDLPADSIRKQLAHFNAQLPLSLRRRTHETVTEWFDRIAFPSPVDPLYFEVRYGKVPVISTHQLTFFVQAMERYLRNCQVQSSIS</sequence>
<keyword evidence="1" id="KW-0472">Membrane</keyword>
<name>A0A0V8GCA3_9BACL</name>
<dbReference type="AlphaFoldDB" id="A0A0V8GCA3"/>
<evidence type="ECO:0008006" key="4">
    <source>
        <dbReference type="Google" id="ProtNLM"/>
    </source>
</evidence>
<evidence type="ECO:0000313" key="2">
    <source>
        <dbReference type="EMBL" id="KSU47851.1"/>
    </source>
</evidence>
<protein>
    <recommendedName>
        <fullName evidence="4">DUF4129 domain-containing protein</fullName>
    </recommendedName>
</protein>
<dbReference type="OrthoDB" id="2352496at2"/>
<reference evidence="2 3" key="1">
    <citation type="journal article" date="2015" name="Int. J. Syst. Evol. Microbiol.">
        <title>Exiguobacterium enclense sp. nov., isolated from sediment.</title>
        <authorList>
            <person name="Dastager S.G."/>
            <person name="Mawlankar R."/>
            <person name="Sonalkar V.V."/>
            <person name="Thorat M.N."/>
            <person name="Mual P."/>
            <person name="Verma A."/>
            <person name="Krishnamurthi S."/>
            <person name="Tang S.K."/>
            <person name="Li W.J."/>
        </authorList>
    </citation>
    <scope>NUCLEOTIDE SEQUENCE [LARGE SCALE GENOMIC DNA]</scope>
    <source>
        <strain evidence="2 3">NIO-1109</strain>
    </source>
</reference>
<keyword evidence="1" id="KW-0812">Transmembrane</keyword>
<evidence type="ECO:0000313" key="3">
    <source>
        <dbReference type="Proteomes" id="UP000053797"/>
    </source>
</evidence>
<dbReference type="EMBL" id="LNQL01000006">
    <property type="protein sequence ID" value="KSU47851.1"/>
    <property type="molecule type" value="Genomic_DNA"/>
</dbReference>
<dbReference type="Proteomes" id="UP000053797">
    <property type="component" value="Unassembled WGS sequence"/>
</dbReference>
<proteinExistence type="predicted"/>
<gene>
    <name evidence="2" type="ORF">AS033_14410</name>
</gene>
<feature type="transmembrane region" description="Helical" evidence="1">
    <location>
        <begin position="95"/>
        <end position="114"/>
    </location>
</feature>
<organism evidence="2 3">
    <name type="scientific">Exiguobacterium indicum</name>
    <dbReference type="NCBI Taxonomy" id="296995"/>
    <lineage>
        <taxon>Bacteria</taxon>
        <taxon>Bacillati</taxon>
        <taxon>Bacillota</taxon>
        <taxon>Bacilli</taxon>
        <taxon>Bacillales</taxon>
        <taxon>Bacillales Family XII. Incertae Sedis</taxon>
        <taxon>Exiguobacterium</taxon>
    </lineage>
</organism>
<keyword evidence="1" id="KW-1133">Transmembrane helix</keyword>
<comment type="caution">
    <text evidence="2">The sequence shown here is derived from an EMBL/GenBank/DDBJ whole genome shotgun (WGS) entry which is preliminary data.</text>
</comment>
<dbReference type="RefSeq" id="WP_058265863.1">
    <property type="nucleotide sequence ID" value="NZ_FMYN01000006.1"/>
</dbReference>